<accession>A0ABT3FS44</accession>
<keyword evidence="1" id="KW-0808">Transferase</keyword>
<dbReference type="Proteomes" id="UP001207930">
    <property type="component" value="Unassembled WGS sequence"/>
</dbReference>
<evidence type="ECO:0000256" key="3">
    <source>
        <dbReference type="ARBA" id="ARBA00023012"/>
    </source>
</evidence>
<comment type="caution">
    <text evidence="7">The sequence shown here is derived from an EMBL/GenBank/DDBJ whole genome shotgun (WGS) entry which is preliminary data.</text>
</comment>
<protein>
    <submittedName>
        <fullName evidence="7">Histidine kinase</fullName>
    </submittedName>
</protein>
<feature type="domain" description="Histidine kinase/HSP90-like ATPase" evidence="5">
    <location>
        <begin position="578"/>
        <end position="665"/>
    </location>
</feature>
<dbReference type="Gene3D" id="3.30.565.10">
    <property type="entry name" value="Histidine kinase-like ATPase, C-terminal domain"/>
    <property type="match status" value="1"/>
</dbReference>
<evidence type="ECO:0000313" key="7">
    <source>
        <dbReference type="EMBL" id="MCW1886404.1"/>
    </source>
</evidence>
<dbReference type="InterPro" id="IPR050482">
    <property type="entry name" value="Sensor_HK_TwoCompSys"/>
</dbReference>
<dbReference type="PANTHER" id="PTHR24421">
    <property type="entry name" value="NITRATE/NITRITE SENSOR PROTEIN NARX-RELATED"/>
    <property type="match status" value="1"/>
</dbReference>
<dbReference type="InterPro" id="IPR003594">
    <property type="entry name" value="HATPase_dom"/>
</dbReference>
<dbReference type="EMBL" id="JAPDDS010000010">
    <property type="protein sequence ID" value="MCW1886404.1"/>
    <property type="molecule type" value="Genomic_DNA"/>
</dbReference>
<sequence>MKFQLMRLPGLCVALSLLTALLPDSIAAATPAQTMNPIGRVARLFNRSLVDVEARVQWLQSSLGYLAIFEEKPLKEELGWRCGSLDETPGKPWVALDLGRDVPLGEIFLIPAQRQTGDMNDLFPRRFTVEAACQADFSDARVIHSSGTNLEVSPGGYPLRLTGDGQPARHIRLTLDEGHHRGLRNAAALSEIFVFNFERHPVSFGATVTSSQSVDVPGIWSPKYLVDGRTPLGLWEGGASTWTTSRGDCLEVTAEDPRAEWVLDFGKSATIDRLVLFPYSLPELSGPGVVPPRMRVEVADNADFSDAREVATTGKDDLPTDLTTPLVLPTQPAAGRYLRIVSDKAWQLGTRYLQALGEIEAWEGNENRSNGLTISVRNSGLDHPISELTDGVGSHQILPIYSWLTQLVERRNVESKLGDLNARRITMAAESELNTTWGGAIALGLTFLIPVAIVERRRLVSRTQLDKLRKRIASDLHDDIGSNLGSISIIARSAKRDLEKRLGPDDLTNDLGEVETIARESSLAMRDIVWLLERRQDTIGDLVQRMRDCAARLLRDVEYSLVCRSSKTTAKLTLDAKRHLFLFYKEALHNIVKHSKATTVIVRLYDVRDRLVMEVVDNGVGLPRGQNDQMAAVKKIHDRARVLEGTLQVESEPGKGTTLRLSVKRANLMATKKMSHE</sequence>
<proteinExistence type="predicted"/>
<dbReference type="InterPro" id="IPR011712">
    <property type="entry name" value="Sig_transdc_His_kin_sub3_dim/P"/>
</dbReference>
<dbReference type="GO" id="GO:0016301">
    <property type="term" value="F:kinase activity"/>
    <property type="evidence" value="ECO:0007669"/>
    <property type="project" value="UniProtKB-KW"/>
</dbReference>
<gene>
    <name evidence="7" type="ORF">OKA04_16825</name>
</gene>
<evidence type="ECO:0000259" key="5">
    <source>
        <dbReference type="Pfam" id="PF02518"/>
    </source>
</evidence>
<dbReference type="Gene3D" id="1.20.5.1930">
    <property type="match status" value="1"/>
</dbReference>
<dbReference type="InterPro" id="IPR036890">
    <property type="entry name" value="HATPase_C_sf"/>
</dbReference>
<dbReference type="RefSeq" id="WP_264502361.1">
    <property type="nucleotide sequence ID" value="NZ_JAPDDS010000010.1"/>
</dbReference>
<keyword evidence="4" id="KW-0732">Signal</keyword>
<organism evidence="7 8">
    <name type="scientific">Luteolibacter flavescens</name>
    <dbReference type="NCBI Taxonomy" id="1859460"/>
    <lineage>
        <taxon>Bacteria</taxon>
        <taxon>Pseudomonadati</taxon>
        <taxon>Verrucomicrobiota</taxon>
        <taxon>Verrucomicrobiia</taxon>
        <taxon>Verrucomicrobiales</taxon>
        <taxon>Verrucomicrobiaceae</taxon>
        <taxon>Luteolibacter</taxon>
    </lineage>
</organism>
<evidence type="ECO:0000259" key="6">
    <source>
        <dbReference type="Pfam" id="PF07730"/>
    </source>
</evidence>
<dbReference type="Gene3D" id="2.60.120.260">
    <property type="entry name" value="Galactose-binding domain-like"/>
    <property type="match status" value="1"/>
</dbReference>
<feature type="domain" description="Signal transduction histidine kinase subgroup 3 dimerisation and phosphoacceptor" evidence="6">
    <location>
        <begin position="469"/>
        <end position="534"/>
    </location>
</feature>
<keyword evidence="8" id="KW-1185">Reference proteome</keyword>
<name>A0ABT3FS44_9BACT</name>
<dbReference type="CDD" id="cd16917">
    <property type="entry name" value="HATPase_UhpB-NarQ-NarX-like"/>
    <property type="match status" value="1"/>
</dbReference>
<evidence type="ECO:0000256" key="2">
    <source>
        <dbReference type="ARBA" id="ARBA00022777"/>
    </source>
</evidence>
<evidence type="ECO:0000256" key="4">
    <source>
        <dbReference type="SAM" id="SignalP"/>
    </source>
</evidence>
<feature type="chain" id="PRO_5046901042" evidence="4">
    <location>
        <begin position="29"/>
        <end position="677"/>
    </location>
</feature>
<dbReference type="SUPFAM" id="SSF55874">
    <property type="entry name" value="ATPase domain of HSP90 chaperone/DNA topoisomerase II/histidine kinase"/>
    <property type="match status" value="1"/>
</dbReference>
<keyword evidence="2 7" id="KW-0418">Kinase</keyword>
<evidence type="ECO:0000256" key="1">
    <source>
        <dbReference type="ARBA" id="ARBA00022679"/>
    </source>
</evidence>
<evidence type="ECO:0000313" key="8">
    <source>
        <dbReference type="Proteomes" id="UP001207930"/>
    </source>
</evidence>
<reference evidence="7 8" key="1">
    <citation type="submission" date="2022-10" db="EMBL/GenBank/DDBJ databases">
        <title>Luteolibacter flavescens strain MCCC 1K03193, whole genome shotgun sequencing project.</title>
        <authorList>
            <person name="Zhao G."/>
            <person name="Shen L."/>
        </authorList>
    </citation>
    <scope>NUCLEOTIDE SEQUENCE [LARGE SCALE GENOMIC DNA]</scope>
    <source>
        <strain evidence="7 8">MCCC 1K03193</strain>
    </source>
</reference>
<dbReference type="Pfam" id="PF07730">
    <property type="entry name" value="HisKA_3"/>
    <property type="match status" value="1"/>
</dbReference>
<feature type="signal peptide" evidence="4">
    <location>
        <begin position="1"/>
        <end position="28"/>
    </location>
</feature>
<keyword evidence="3" id="KW-0902">Two-component regulatory system</keyword>
<dbReference type="Pfam" id="PF02518">
    <property type="entry name" value="HATPase_c"/>
    <property type="match status" value="1"/>
</dbReference>